<name>A0A154PT12_DUFNO</name>
<gene>
    <name evidence="2" type="ORF">WN55_09357</name>
</gene>
<keyword evidence="3" id="KW-1185">Reference proteome</keyword>
<evidence type="ECO:0000313" key="3">
    <source>
        <dbReference type="Proteomes" id="UP000076502"/>
    </source>
</evidence>
<keyword evidence="1" id="KW-0732">Signal</keyword>
<dbReference type="Proteomes" id="UP000076502">
    <property type="component" value="Unassembled WGS sequence"/>
</dbReference>
<dbReference type="AlphaFoldDB" id="A0A154PT12"/>
<accession>A0A154PT12</accession>
<evidence type="ECO:0000256" key="1">
    <source>
        <dbReference type="SAM" id="SignalP"/>
    </source>
</evidence>
<reference evidence="2 3" key="1">
    <citation type="submission" date="2015-07" db="EMBL/GenBank/DDBJ databases">
        <title>The genome of Dufourea novaeangliae.</title>
        <authorList>
            <person name="Pan H."/>
            <person name="Kapheim K."/>
        </authorList>
    </citation>
    <scope>NUCLEOTIDE SEQUENCE [LARGE SCALE GENOMIC DNA]</scope>
    <source>
        <strain evidence="2">0120121106</strain>
        <tissue evidence="2">Whole body</tissue>
    </source>
</reference>
<feature type="chain" id="PRO_5007599788" evidence="1">
    <location>
        <begin position="17"/>
        <end position="99"/>
    </location>
</feature>
<feature type="signal peptide" evidence="1">
    <location>
        <begin position="1"/>
        <end position="16"/>
    </location>
</feature>
<organism evidence="2 3">
    <name type="scientific">Dufourea novaeangliae</name>
    <name type="common">Sweat bee</name>
    <dbReference type="NCBI Taxonomy" id="178035"/>
    <lineage>
        <taxon>Eukaryota</taxon>
        <taxon>Metazoa</taxon>
        <taxon>Ecdysozoa</taxon>
        <taxon>Arthropoda</taxon>
        <taxon>Hexapoda</taxon>
        <taxon>Insecta</taxon>
        <taxon>Pterygota</taxon>
        <taxon>Neoptera</taxon>
        <taxon>Endopterygota</taxon>
        <taxon>Hymenoptera</taxon>
        <taxon>Apocrita</taxon>
        <taxon>Aculeata</taxon>
        <taxon>Apoidea</taxon>
        <taxon>Anthophila</taxon>
        <taxon>Halictidae</taxon>
        <taxon>Rophitinae</taxon>
        <taxon>Dufourea</taxon>
    </lineage>
</organism>
<dbReference type="EMBL" id="KQ435207">
    <property type="protein sequence ID" value="KZC15055.1"/>
    <property type="molecule type" value="Genomic_DNA"/>
</dbReference>
<evidence type="ECO:0000313" key="2">
    <source>
        <dbReference type="EMBL" id="KZC15055.1"/>
    </source>
</evidence>
<protein>
    <submittedName>
        <fullName evidence="2">Uncharacterized protein</fullName>
    </submittedName>
</protein>
<proteinExistence type="predicted"/>
<sequence length="99" mass="11223">MNVLITIVIVAGLCAAAPQYYLPSGLLYPHPANLLTSAIEDTLPNELRNDFYKNPRIAARLAQESWYLNKEMQVIDRDSDKIPREKIYNVLHNAGLVQK</sequence>